<dbReference type="Proteomes" id="UP000197153">
    <property type="component" value="Chromosome 1"/>
</dbReference>
<protein>
    <submittedName>
        <fullName evidence="2">Lysophospholipase</fullName>
    </submittedName>
</protein>
<sequence length="349" mass="38147">MGTIAPRTMRAGTVAVMDNAVETTPGETSPGAAPAGWTYPSAGAGWAYLYLDRPDGARLRLGCWQSAGEEGRRGTCLLVNGRSEFLEKYAEQAAEWAVRGWRVVSFDWRGQGLSTRPLPNRQLGHIDDFSTYLEDLEAIMAALCPPTGPVVAFAHSMGGHLMLRHVLDCDTAMEVPRLKALILSAAMVRINTAPLPGRAAALIANLACRQGKAETYAPGQRDFDPDAQRFEGNPLTSDPRRFKVALDACRQQQDLCLGGVTYGWLAAAYRSTDYLAHATMSGLDLPIQILAAGADRIVSSPALRALARRLPDARFHQYPGARHELMMENDTIRRAVWEDIDHFLEETGL</sequence>
<dbReference type="KEGG" id="nao:Y958_03290"/>
<evidence type="ECO:0000313" key="3">
    <source>
        <dbReference type="Proteomes" id="UP000197153"/>
    </source>
</evidence>
<name>A0A248JMK9_9PROT</name>
<reference evidence="2 3" key="1">
    <citation type="submission" date="2017-06" db="EMBL/GenBank/DDBJ databases">
        <title>Complete genome sequence of Nitrospirillum amazonense strain CBAmC, an endophytic nitrogen-fixing and plant growth-promoting bacterium, isolated from sugarcane.</title>
        <authorList>
            <person name="Schwab S."/>
            <person name="dos Santos Teixeira K.R."/>
            <person name="Simoes Araujo J.L."/>
            <person name="Soares Vidal M."/>
            <person name="Borges de Freitas H.R."/>
            <person name="Rivello Crivelaro A.L."/>
            <person name="Bueno de Camargo Nunes A."/>
            <person name="dos Santos C.M."/>
            <person name="Palmeira da Silva Rosa D."/>
            <person name="da Silva Padilha D."/>
            <person name="da Silva E."/>
            <person name="Araujo Terra L."/>
            <person name="Soares Mendes V."/>
            <person name="Farinelli L."/>
            <person name="Magalhaes Cruz L."/>
            <person name="Baldani J.I."/>
        </authorList>
    </citation>
    <scope>NUCLEOTIDE SEQUENCE [LARGE SCALE GENOMIC DNA]</scope>
    <source>
        <strain evidence="2 3">CBAmC</strain>
    </source>
</reference>
<dbReference type="PANTHER" id="PTHR11614">
    <property type="entry name" value="PHOSPHOLIPASE-RELATED"/>
    <property type="match status" value="1"/>
</dbReference>
<evidence type="ECO:0000259" key="1">
    <source>
        <dbReference type="Pfam" id="PF12146"/>
    </source>
</evidence>
<gene>
    <name evidence="2" type="ORF">Y958_03290</name>
</gene>
<organism evidence="2 3">
    <name type="scientific">Nitrospirillum viridazoti CBAmc</name>
    <dbReference type="NCBI Taxonomy" id="1441467"/>
    <lineage>
        <taxon>Bacteria</taxon>
        <taxon>Pseudomonadati</taxon>
        <taxon>Pseudomonadota</taxon>
        <taxon>Alphaproteobacteria</taxon>
        <taxon>Rhodospirillales</taxon>
        <taxon>Azospirillaceae</taxon>
        <taxon>Nitrospirillum</taxon>
        <taxon>Nitrospirillum viridazoti</taxon>
    </lineage>
</organism>
<feature type="domain" description="Serine aminopeptidase S33" evidence="1">
    <location>
        <begin position="73"/>
        <end position="330"/>
    </location>
</feature>
<dbReference type="InterPro" id="IPR051044">
    <property type="entry name" value="MAG_DAG_Lipase"/>
</dbReference>
<dbReference type="InterPro" id="IPR029058">
    <property type="entry name" value="AB_hydrolase_fold"/>
</dbReference>
<evidence type="ECO:0000313" key="2">
    <source>
        <dbReference type="EMBL" id="ASG19962.1"/>
    </source>
</evidence>
<keyword evidence="3" id="KW-1185">Reference proteome</keyword>
<proteinExistence type="predicted"/>
<dbReference type="Gene3D" id="3.40.50.1820">
    <property type="entry name" value="alpha/beta hydrolase"/>
    <property type="match status" value="1"/>
</dbReference>
<dbReference type="InterPro" id="IPR022742">
    <property type="entry name" value="Hydrolase_4"/>
</dbReference>
<dbReference type="Pfam" id="PF12146">
    <property type="entry name" value="Hydrolase_4"/>
    <property type="match status" value="1"/>
</dbReference>
<dbReference type="SUPFAM" id="SSF53474">
    <property type="entry name" value="alpha/beta-Hydrolases"/>
    <property type="match status" value="1"/>
</dbReference>
<accession>A0A248JMK9</accession>
<dbReference type="EMBL" id="CP022110">
    <property type="protein sequence ID" value="ASG19962.1"/>
    <property type="molecule type" value="Genomic_DNA"/>
</dbReference>
<dbReference type="AlphaFoldDB" id="A0A248JMK9"/>